<proteinExistence type="inferred from homology"/>
<feature type="domain" description="YjeF C-terminal" evidence="7">
    <location>
        <begin position="37"/>
        <end position="302"/>
    </location>
</feature>
<feature type="binding site" evidence="6">
    <location>
        <position position="180"/>
    </location>
    <ligand>
        <name>(6S)-NADPHX</name>
        <dbReference type="ChEBI" id="CHEBI:64076"/>
    </ligand>
</feature>
<dbReference type="PANTHER" id="PTHR12592">
    <property type="entry name" value="ATP-DEPENDENT (S)-NAD(P)H-HYDRATE DEHYDRATASE FAMILY MEMBER"/>
    <property type="match status" value="1"/>
</dbReference>
<dbReference type="PROSITE" id="PS51383">
    <property type="entry name" value="YJEF_C_3"/>
    <property type="match status" value="1"/>
</dbReference>
<dbReference type="RefSeq" id="WP_110833961.1">
    <property type="nucleotide sequence ID" value="NZ_QKLU01000008.1"/>
</dbReference>
<sequence length="304" mass="32640">MEKSLRYYLPDASAPEEIGVEQSTDNSSGQGAYQLVREQDVQRVLLPRASFSHKGTYGHALLIAGAAQTMGAALLCAKGCLYAGAGLTTLSIPESGLTALNCSLPEVMYLSRSHISDDLNQYTAIAVGPGLGTGSASHSLLHDLLLMEKAMVLDADALNIMSRYPQLKELIPAGSVLTPHMKEFDRLFGPQQNWFERLQAARSAAEKYQSVIVLKNQYTFIIGTNGKVLINPTGNPAMAQGGMGDVLTGMITAYLAQGLSAEKAAFTGCYVHGKSGDDLAENYFNVSASQVARHIPRVVRQMIK</sequence>
<feature type="binding site" evidence="6">
    <location>
        <position position="72"/>
    </location>
    <ligand>
        <name>(6S)-NADPHX</name>
        <dbReference type="ChEBI" id="CHEBI:64076"/>
    </ligand>
</feature>
<dbReference type="PROSITE" id="PS01050">
    <property type="entry name" value="YJEF_C_2"/>
    <property type="match status" value="1"/>
</dbReference>
<dbReference type="OrthoDB" id="9806925at2"/>
<keyword evidence="2 6" id="KW-0067">ATP-binding</keyword>
<evidence type="ECO:0000313" key="8">
    <source>
        <dbReference type="EMBL" id="PYF70748.1"/>
    </source>
</evidence>
<evidence type="ECO:0000259" key="7">
    <source>
        <dbReference type="PROSITE" id="PS51383"/>
    </source>
</evidence>
<reference evidence="8 9" key="1">
    <citation type="submission" date="2018-06" db="EMBL/GenBank/DDBJ databases">
        <title>Genomic Encyclopedia of Archaeal and Bacterial Type Strains, Phase II (KMG-II): from individual species to whole genera.</title>
        <authorList>
            <person name="Goeker M."/>
        </authorList>
    </citation>
    <scope>NUCLEOTIDE SEQUENCE [LARGE SCALE GENOMIC DNA]</scope>
    <source>
        <strain evidence="8 9">DSM 27372</strain>
    </source>
</reference>
<dbReference type="GO" id="GO:0046496">
    <property type="term" value="P:nicotinamide nucleotide metabolic process"/>
    <property type="evidence" value="ECO:0007669"/>
    <property type="project" value="UniProtKB-UniRule"/>
</dbReference>
<dbReference type="Pfam" id="PF01256">
    <property type="entry name" value="Carb_kinase"/>
    <property type="match status" value="1"/>
</dbReference>
<dbReference type="GO" id="GO:0005524">
    <property type="term" value="F:ATP binding"/>
    <property type="evidence" value="ECO:0007669"/>
    <property type="project" value="UniProtKB-KW"/>
</dbReference>
<comment type="similarity">
    <text evidence="6">Belongs to the NnrD/CARKD family.</text>
</comment>
<organism evidence="8 9">
    <name type="scientific">Pedobacter nutrimenti</name>
    <dbReference type="NCBI Taxonomy" id="1241337"/>
    <lineage>
        <taxon>Bacteria</taxon>
        <taxon>Pseudomonadati</taxon>
        <taxon>Bacteroidota</taxon>
        <taxon>Sphingobacteriia</taxon>
        <taxon>Sphingobacteriales</taxon>
        <taxon>Sphingobacteriaceae</taxon>
        <taxon>Pedobacter</taxon>
    </lineage>
</organism>
<comment type="cofactor">
    <cofactor evidence="6">
        <name>Mg(2+)</name>
        <dbReference type="ChEBI" id="CHEBI:18420"/>
    </cofactor>
</comment>
<feature type="binding site" evidence="6">
    <location>
        <position position="245"/>
    </location>
    <ligand>
        <name>(6S)-NADPHX</name>
        <dbReference type="ChEBI" id="CHEBI:64076"/>
    </ligand>
</feature>
<feature type="binding site" evidence="6">
    <location>
        <position position="244"/>
    </location>
    <ligand>
        <name>AMP</name>
        <dbReference type="ChEBI" id="CHEBI:456215"/>
    </ligand>
</feature>
<keyword evidence="8" id="KW-0808">Transferase</keyword>
<dbReference type="GO" id="GO:0110051">
    <property type="term" value="P:metabolite repair"/>
    <property type="evidence" value="ECO:0007669"/>
    <property type="project" value="TreeGrafter"/>
</dbReference>
<evidence type="ECO:0000256" key="3">
    <source>
        <dbReference type="ARBA" id="ARBA00022857"/>
    </source>
</evidence>
<evidence type="ECO:0000256" key="6">
    <source>
        <dbReference type="HAMAP-Rule" id="MF_01965"/>
    </source>
</evidence>
<dbReference type="NCBIfam" id="TIGR00196">
    <property type="entry name" value="yjeF_cterm"/>
    <property type="match status" value="1"/>
</dbReference>
<dbReference type="Proteomes" id="UP000248198">
    <property type="component" value="Unassembled WGS sequence"/>
</dbReference>
<keyword evidence="9" id="KW-1185">Reference proteome</keyword>
<evidence type="ECO:0000256" key="1">
    <source>
        <dbReference type="ARBA" id="ARBA00022741"/>
    </source>
</evidence>
<feature type="binding site" evidence="6">
    <location>
        <position position="130"/>
    </location>
    <ligand>
        <name>(6S)-NADPHX</name>
        <dbReference type="ChEBI" id="CHEBI:64076"/>
    </ligand>
</feature>
<keyword evidence="5 6" id="KW-0456">Lyase</keyword>
<gene>
    <name evidence="6" type="primary">nnrD</name>
    <name evidence="8" type="ORF">B0O44_108176</name>
</gene>
<dbReference type="GO" id="GO:0052855">
    <property type="term" value="F:ADP-dependent NAD(P)H-hydrate dehydratase activity"/>
    <property type="evidence" value="ECO:0007669"/>
    <property type="project" value="UniProtKB-UniRule"/>
</dbReference>
<dbReference type="EMBL" id="QKLU01000008">
    <property type="protein sequence ID" value="PYF70748.1"/>
    <property type="molecule type" value="Genomic_DNA"/>
</dbReference>
<accession>A0A318UML8</accession>
<dbReference type="InterPro" id="IPR017953">
    <property type="entry name" value="Carbohydrate_kinase_pred_CS"/>
</dbReference>
<dbReference type="GO" id="GO:0052856">
    <property type="term" value="F:NAD(P)HX epimerase activity"/>
    <property type="evidence" value="ECO:0007669"/>
    <property type="project" value="TreeGrafter"/>
</dbReference>
<evidence type="ECO:0000256" key="2">
    <source>
        <dbReference type="ARBA" id="ARBA00022840"/>
    </source>
</evidence>
<keyword evidence="8" id="KW-0418">Kinase</keyword>
<dbReference type="CDD" id="cd01171">
    <property type="entry name" value="YXKO-related"/>
    <property type="match status" value="1"/>
</dbReference>
<evidence type="ECO:0000313" key="9">
    <source>
        <dbReference type="Proteomes" id="UP000248198"/>
    </source>
</evidence>
<evidence type="ECO:0000256" key="5">
    <source>
        <dbReference type="ARBA" id="ARBA00023239"/>
    </source>
</evidence>
<comment type="caution">
    <text evidence="8">The sequence shown here is derived from an EMBL/GenBank/DDBJ whole genome shotgun (WGS) entry which is preliminary data.</text>
</comment>
<feature type="binding site" evidence="6">
    <location>
        <begin position="215"/>
        <end position="219"/>
    </location>
    <ligand>
        <name>AMP</name>
        <dbReference type="ChEBI" id="CHEBI:456215"/>
    </ligand>
</feature>
<name>A0A318UML8_9SPHI</name>
<dbReference type="GO" id="GO:0016301">
    <property type="term" value="F:kinase activity"/>
    <property type="evidence" value="ECO:0007669"/>
    <property type="project" value="UniProtKB-KW"/>
</dbReference>
<dbReference type="AlphaFoldDB" id="A0A318UML8"/>
<dbReference type="PANTHER" id="PTHR12592:SF0">
    <property type="entry name" value="ATP-DEPENDENT (S)-NAD(P)H-HYDRATE DEHYDRATASE"/>
    <property type="match status" value="1"/>
</dbReference>
<comment type="catalytic activity">
    <reaction evidence="6">
        <text>(6S)-NADPHX + ADP = AMP + phosphate + NADPH + H(+)</text>
        <dbReference type="Rhea" id="RHEA:32235"/>
        <dbReference type="ChEBI" id="CHEBI:15378"/>
        <dbReference type="ChEBI" id="CHEBI:43474"/>
        <dbReference type="ChEBI" id="CHEBI:57783"/>
        <dbReference type="ChEBI" id="CHEBI:64076"/>
        <dbReference type="ChEBI" id="CHEBI:456215"/>
        <dbReference type="ChEBI" id="CHEBI:456216"/>
        <dbReference type="EC" id="4.2.1.136"/>
    </reaction>
</comment>
<dbReference type="EC" id="4.2.1.136" evidence="6"/>
<keyword evidence="1 6" id="KW-0547">Nucleotide-binding</keyword>
<evidence type="ECO:0000256" key="4">
    <source>
        <dbReference type="ARBA" id="ARBA00023027"/>
    </source>
</evidence>
<keyword evidence="3 6" id="KW-0521">NADP</keyword>
<dbReference type="InterPro" id="IPR029056">
    <property type="entry name" value="Ribokinase-like"/>
</dbReference>
<dbReference type="InterPro" id="IPR000631">
    <property type="entry name" value="CARKD"/>
</dbReference>
<keyword evidence="4 6" id="KW-0520">NAD</keyword>
<dbReference type="SUPFAM" id="SSF53613">
    <property type="entry name" value="Ribokinase-like"/>
    <property type="match status" value="1"/>
</dbReference>
<protein>
    <recommendedName>
        <fullName evidence="6">ADP-dependent (S)-NAD(P)H-hydrate dehydratase</fullName>
        <ecNumber evidence="6">4.2.1.136</ecNumber>
    </recommendedName>
    <alternativeName>
        <fullName evidence="6">ADP-dependent NAD(P)HX dehydratase</fullName>
    </alternativeName>
</protein>
<dbReference type="Gene3D" id="3.40.1190.20">
    <property type="match status" value="1"/>
</dbReference>
<comment type="function">
    <text evidence="6">Catalyzes the dehydration of the S-form of NAD(P)HX at the expense of ADP, which is converted to AMP. Together with NAD(P)HX epimerase, which catalyzes the epimerization of the S- and R-forms, the enzyme allows the repair of both epimers of NAD(P)HX, a damaged form of NAD(P)H that is a result of enzymatic or heat-dependent hydration.</text>
</comment>
<comment type="subunit">
    <text evidence="6">Homotetramer.</text>
</comment>
<comment type="catalytic activity">
    <reaction evidence="6">
        <text>(6S)-NADHX + ADP = AMP + phosphate + NADH + H(+)</text>
        <dbReference type="Rhea" id="RHEA:32223"/>
        <dbReference type="ChEBI" id="CHEBI:15378"/>
        <dbReference type="ChEBI" id="CHEBI:43474"/>
        <dbReference type="ChEBI" id="CHEBI:57945"/>
        <dbReference type="ChEBI" id="CHEBI:64074"/>
        <dbReference type="ChEBI" id="CHEBI:456215"/>
        <dbReference type="ChEBI" id="CHEBI:456216"/>
        <dbReference type="EC" id="4.2.1.136"/>
    </reaction>
</comment>
<dbReference type="HAMAP" id="MF_01965">
    <property type="entry name" value="NADHX_dehydratase"/>
    <property type="match status" value="1"/>
</dbReference>